<name>A0A9Q2W5U4_9MICO</name>
<dbReference type="Gene3D" id="2.60.40.760">
    <property type="entry name" value="Expansin, cellulose-binding-like domain"/>
    <property type="match status" value="1"/>
</dbReference>
<dbReference type="InterPro" id="IPR036749">
    <property type="entry name" value="Expansin_CBD_sf"/>
</dbReference>
<dbReference type="Pfam" id="PF03330">
    <property type="entry name" value="DPBB_1"/>
    <property type="match status" value="1"/>
</dbReference>
<dbReference type="EMBL" id="JAHEWX010000022">
    <property type="protein sequence ID" value="MBT1543012.1"/>
    <property type="molecule type" value="Genomic_DNA"/>
</dbReference>
<organism evidence="3 4">
    <name type="scientific">Curtobacterium flaccumfaciens pv. flaccumfaciens</name>
    <dbReference type="NCBI Taxonomy" id="138532"/>
    <lineage>
        <taxon>Bacteria</taxon>
        <taxon>Bacillati</taxon>
        <taxon>Actinomycetota</taxon>
        <taxon>Actinomycetes</taxon>
        <taxon>Micrococcales</taxon>
        <taxon>Microbacteriaceae</taxon>
        <taxon>Curtobacterium</taxon>
    </lineage>
</organism>
<keyword evidence="1" id="KW-0732">Signal</keyword>
<evidence type="ECO:0000256" key="1">
    <source>
        <dbReference type="ARBA" id="ARBA00022729"/>
    </source>
</evidence>
<dbReference type="SUPFAM" id="SSF50685">
    <property type="entry name" value="Barwin-like endoglucanases"/>
    <property type="match status" value="1"/>
</dbReference>
<dbReference type="InterPro" id="IPR009009">
    <property type="entry name" value="RlpA-like_DPBB"/>
</dbReference>
<dbReference type="AlphaFoldDB" id="A0A9Q2W5U4"/>
<evidence type="ECO:0000313" key="3">
    <source>
        <dbReference type="EMBL" id="MBT1543012.1"/>
    </source>
</evidence>
<gene>
    <name evidence="3" type="ORF">KK103_14685</name>
</gene>
<sequence>MSPSEYKHGAACGEYLEVRGARGKVRVIVVDQCPGCEPGHIDLSSKAFRRIDNYNAGLVKVSYHVVRNPDVPSLTVRVKEGSSASWMALQILNNGNELSSVQLVRSTHLQPLVRTAYGYWLAPQGAGTGPFIVVVRDRLAHRAVVRGIRLEPGKLQHTSVHLYQQK</sequence>
<accession>A0A9Q2W5U4</accession>
<reference evidence="3" key="1">
    <citation type="submission" date="2021-05" db="EMBL/GenBank/DDBJ databases">
        <title>Whole genome sequence of Curtobacterium flaccumfaciens pv. flaccumfaciens strain CFBP 3417.</title>
        <authorList>
            <person name="Osdaghi E."/>
            <person name="Taghouti G."/>
            <person name="Portier P."/>
            <person name="Fazliarab A."/>
            <person name="Taghavi S.M."/>
            <person name="Briand M."/>
            <person name="Le-Saux M."/>
            <person name="Jacques M.-A."/>
        </authorList>
    </citation>
    <scope>NUCLEOTIDE SEQUENCE</scope>
    <source>
        <strain evidence="3">CFBP 3417</strain>
    </source>
</reference>
<dbReference type="PANTHER" id="PTHR31836:SF21">
    <property type="entry name" value="EXPANSIN-LIKE PROTEIN 7"/>
    <property type="match status" value="1"/>
</dbReference>
<dbReference type="NCBIfam" id="NF041144">
    <property type="entry name" value="expansin_EXLX1"/>
    <property type="match status" value="1"/>
</dbReference>
<dbReference type="PANTHER" id="PTHR31836">
    <property type="match status" value="1"/>
</dbReference>
<dbReference type="InterPro" id="IPR051477">
    <property type="entry name" value="Expansin_CellWall"/>
</dbReference>
<evidence type="ECO:0000313" key="4">
    <source>
        <dbReference type="Proteomes" id="UP000709437"/>
    </source>
</evidence>
<dbReference type="Gene3D" id="2.40.40.10">
    <property type="entry name" value="RlpA-like domain"/>
    <property type="match status" value="1"/>
</dbReference>
<evidence type="ECO:0000259" key="2">
    <source>
        <dbReference type="Pfam" id="PF03330"/>
    </source>
</evidence>
<dbReference type="InterPro" id="IPR049818">
    <property type="entry name" value="Expansin_EXLX1-like"/>
</dbReference>
<feature type="domain" description="RlpA-like protein double-psi beta-barrel" evidence="2">
    <location>
        <begin position="12"/>
        <end position="63"/>
    </location>
</feature>
<dbReference type="Proteomes" id="UP000709437">
    <property type="component" value="Unassembled WGS sequence"/>
</dbReference>
<proteinExistence type="predicted"/>
<dbReference type="CDD" id="cd22272">
    <property type="entry name" value="DPBB_EXLX1-like"/>
    <property type="match status" value="1"/>
</dbReference>
<comment type="caution">
    <text evidence="3">The sequence shown here is derived from an EMBL/GenBank/DDBJ whole genome shotgun (WGS) entry which is preliminary data.</text>
</comment>
<dbReference type="SUPFAM" id="SSF49590">
    <property type="entry name" value="PHL pollen allergen"/>
    <property type="match status" value="1"/>
</dbReference>
<dbReference type="InterPro" id="IPR036908">
    <property type="entry name" value="RlpA-like_sf"/>
</dbReference>
<protein>
    <recommendedName>
        <fullName evidence="2">RlpA-like protein double-psi beta-barrel domain-containing protein</fullName>
    </recommendedName>
</protein>